<dbReference type="PANTHER" id="PTHR35800:SF1">
    <property type="entry name" value="RNA-BINDING PROTEIN KHPB"/>
    <property type="match status" value="1"/>
</dbReference>
<comment type="similarity">
    <text evidence="6">Belongs to the KhpB RNA-binding protein family.</text>
</comment>
<dbReference type="PANTHER" id="PTHR35800">
    <property type="entry name" value="PROTEIN JAG"/>
    <property type="match status" value="1"/>
</dbReference>
<dbReference type="InterPro" id="IPR036867">
    <property type="entry name" value="R3H_dom_sf"/>
</dbReference>
<dbReference type="SMART" id="SM00393">
    <property type="entry name" value="R3H"/>
    <property type="match status" value="1"/>
</dbReference>
<dbReference type="SUPFAM" id="SSF82708">
    <property type="entry name" value="R3H domain"/>
    <property type="match status" value="1"/>
</dbReference>
<dbReference type="AlphaFoldDB" id="A0A429Z4G8"/>
<dbReference type="Pfam" id="PF13083">
    <property type="entry name" value="KH_KhpA-B"/>
    <property type="match status" value="1"/>
</dbReference>
<dbReference type="NCBIfam" id="NF041568">
    <property type="entry name" value="Jag_EloR"/>
    <property type="match status" value="1"/>
</dbReference>
<dbReference type="SMART" id="SM01245">
    <property type="entry name" value="Jag_N"/>
    <property type="match status" value="1"/>
</dbReference>
<dbReference type="Pfam" id="PF14804">
    <property type="entry name" value="Jag_N"/>
    <property type="match status" value="1"/>
</dbReference>
<dbReference type="InterPro" id="IPR038247">
    <property type="entry name" value="Jag_N_dom_sf"/>
</dbReference>
<dbReference type="InterPro" id="IPR032782">
    <property type="entry name" value="KhpB_N"/>
</dbReference>
<dbReference type="InterPro" id="IPR001374">
    <property type="entry name" value="R3H_dom"/>
</dbReference>
<keyword evidence="4 6" id="KW-0143">Chaperone</keyword>
<feature type="region of interest" description="Disordered" evidence="7">
    <location>
        <begin position="87"/>
        <end position="107"/>
    </location>
</feature>
<dbReference type="InterPro" id="IPR034079">
    <property type="entry name" value="R3H_KhpB"/>
</dbReference>
<dbReference type="Gene3D" id="3.30.300.20">
    <property type="match status" value="1"/>
</dbReference>
<dbReference type="OrthoDB" id="9794483at2"/>
<evidence type="ECO:0000256" key="4">
    <source>
        <dbReference type="ARBA" id="ARBA00023186"/>
    </source>
</evidence>
<dbReference type="Gene3D" id="3.30.1370.50">
    <property type="entry name" value="R3H-like domain"/>
    <property type="match status" value="1"/>
</dbReference>
<dbReference type="SMART" id="SM00322">
    <property type="entry name" value="KH"/>
    <property type="match status" value="1"/>
</dbReference>
<protein>
    <recommendedName>
        <fullName evidence="6">RNA-binding protein KhpB</fullName>
    </recommendedName>
    <alternativeName>
        <fullName evidence="6">RNA-binding protein EloR</fullName>
    </alternativeName>
</protein>
<evidence type="ECO:0000256" key="1">
    <source>
        <dbReference type="ARBA" id="ARBA00022490"/>
    </source>
</evidence>
<evidence type="ECO:0000313" key="9">
    <source>
        <dbReference type="EMBL" id="RST88595.1"/>
    </source>
</evidence>
<dbReference type="EMBL" id="PXZH01000007">
    <property type="protein sequence ID" value="RST88595.1"/>
    <property type="molecule type" value="Genomic_DNA"/>
</dbReference>
<comment type="function">
    <text evidence="6">A probable RNA chaperone. Forms a complex with KhpA which binds to cellular RNA and controls its expression. Plays a role in peptidoglycan (PG) homeostasis and cell length regulation.</text>
</comment>
<name>A0A429Z4G8_9ENTE</name>
<dbReference type="GO" id="GO:0071555">
    <property type="term" value="P:cell wall organization"/>
    <property type="evidence" value="ECO:0007669"/>
    <property type="project" value="UniProtKB-KW"/>
</dbReference>
<evidence type="ECO:0000256" key="7">
    <source>
        <dbReference type="SAM" id="MobiDB-lite"/>
    </source>
</evidence>
<evidence type="ECO:0000313" key="10">
    <source>
        <dbReference type="Proteomes" id="UP000277864"/>
    </source>
</evidence>
<dbReference type="Gene3D" id="3.30.30.80">
    <property type="entry name" value="probable RNA-binding protein from clostridium symbiosum atcc 14940"/>
    <property type="match status" value="1"/>
</dbReference>
<evidence type="ECO:0000256" key="6">
    <source>
        <dbReference type="HAMAP-Rule" id="MF_00867"/>
    </source>
</evidence>
<dbReference type="GO" id="GO:0005737">
    <property type="term" value="C:cytoplasm"/>
    <property type="evidence" value="ECO:0007669"/>
    <property type="project" value="UniProtKB-SubCell"/>
</dbReference>
<dbReference type="CDD" id="cd02644">
    <property type="entry name" value="R3H_jag"/>
    <property type="match status" value="1"/>
</dbReference>
<dbReference type="Pfam" id="PF01424">
    <property type="entry name" value="R3H"/>
    <property type="match status" value="1"/>
</dbReference>
<dbReference type="GO" id="GO:0008360">
    <property type="term" value="P:regulation of cell shape"/>
    <property type="evidence" value="ECO:0007669"/>
    <property type="project" value="UniProtKB-KW"/>
</dbReference>
<keyword evidence="2 6" id="KW-0694">RNA-binding</keyword>
<dbReference type="Proteomes" id="UP000277864">
    <property type="component" value="Unassembled WGS sequence"/>
</dbReference>
<comment type="subunit">
    <text evidence="6">Forms a complex with KhpA.</text>
</comment>
<evidence type="ECO:0000256" key="3">
    <source>
        <dbReference type="ARBA" id="ARBA00022960"/>
    </source>
</evidence>
<dbReference type="GO" id="GO:0003723">
    <property type="term" value="F:RNA binding"/>
    <property type="evidence" value="ECO:0007669"/>
    <property type="project" value="UniProtKB-UniRule"/>
</dbReference>
<keyword evidence="5 6" id="KW-0961">Cell wall biogenesis/degradation</keyword>
<organism evidence="9 10">
    <name type="scientific">Vagococcus humatus</name>
    <dbReference type="NCBI Taxonomy" id="1889241"/>
    <lineage>
        <taxon>Bacteria</taxon>
        <taxon>Bacillati</taxon>
        <taxon>Bacillota</taxon>
        <taxon>Bacilli</taxon>
        <taxon>Lactobacillales</taxon>
        <taxon>Enterococcaceae</taxon>
        <taxon>Vagococcus</taxon>
    </lineage>
</organism>
<dbReference type="InterPro" id="IPR004087">
    <property type="entry name" value="KH_dom"/>
</dbReference>
<gene>
    <name evidence="6" type="primary">khpB</name>
    <name evidence="6" type="synonym">eloR</name>
    <name evidence="9" type="ORF">C7P63_09405</name>
</gene>
<comment type="subcellular location">
    <subcellularLocation>
        <location evidence="6">Cytoplasm</location>
    </subcellularLocation>
</comment>
<dbReference type="PROSITE" id="PS51061">
    <property type="entry name" value="R3H"/>
    <property type="match status" value="1"/>
</dbReference>
<sequence>MPTYEGATVDEAIQLGLKELGLTKSEVTLKIVEEGKKGFLGIGKKQAVVELTPKPVEKEPEESHRSSEELKERQEAAAEIIATVQQTKEVPTEAMTSEEASDLSVKEDLEDEEAIKELAFYLTNITKELNAPAMVRIKHEKDTVVFHLDNEKPGMLIGKHGKILNALQYLSQVFIHRAAKNKLSVVVNVGNYREKRAETLKRLANNTADKAKRTGQPVFLEPMPAFERKQIHAILSEDHYVTTHSEGDEPYRYLVVEPVKNKL</sequence>
<accession>A0A429Z4G8</accession>
<keyword evidence="1 6" id="KW-0963">Cytoplasm</keyword>
<evidence type="ECO:0000256" key="2">
    <source>
        <dbReference type="ARBA" id="ARBA00022884"/>
    </source>
</evidence>
<feature type="region of interest" description="Disordered" evidence="7">
    <location>
        <begin position="52"/>
        <end position="73"/>
    </location>
</feature>
<reference evidence="9 10" key="1">
    <citation type="submission" date="2018-03" db="EMBL/GenBank/DDBJ databases">
        <authorList>
            <person name="Gulvik C.A."/>
        </authorList>
    </citation>
    <scope>NUCLEOTIDE SEQUENCE [LARGE SCALE GENOMIC DNA]</scope>
    <source>
        <strain evidence="9 10">JCM 31581</strain>
    </source>
</reference>
<dbReference type="InterPro" id="IPR038008">
    <property type="entry name" value="Jag_KH"/>
</dbReference>
<keyword evidence="10" id="KW-1185">Reference proteome</keyword>
<keyword evidence="3 6" id="KW-0133">Cell shape</keyword>
<proteinExistence type="inferred from homology"/>
<feature type="domain" description="R3H" evidence="8">
    <location>
        <begin position="194"/>
        <end position="260"/>
    </location>
</feature>
<comment type="domain">
    <text evidence="6">Has an N-terminal Jag-N domain and 2 RNA-binding domains (KH and R3H).</text>
</comment>
<dbReference type="InterPro" id="IPR039247">
    <property type="entry name" value="KhpB"/>
</dbReference>
<dbReference type="HAMAP" id="MF_00867">
    <property type="entry name" value="KhpB"/>
    <property type="match status" value="1"/>
</dbReference>
<dbReference type="RefSeq" id="WP_125943902.1">
    <property type="nucleotide sequence ID" value="NZ_PXZH01000007.1"/>
</dbReference>
<comment type="caution">
    <text evidence="9">The sequence shown here is derived from an EMBL/GenBank/DDBJ whole genome shotgun (WGS) entry which is preliminary data.</text>
</comment>
<evidence type="ECO:0000259" key="8">
    <source>
        <dbReference type="PROSITE" id="PS51061"/>
    </source>
</evidence>
<feature type="compositionally biased region" description="Basic and acidic residues" evidence="7">
    <location>
        <begin position="55"/>
        <end position="73"/>
    </location>
</feature>
<dbReference type="CDD" id="cd02414">
    <property type="entry name" value="KH-II_Jag"/>
    <property type="match status" value="1"/>
</dbReference>
<dbReference type="InterPro" id="IPR015946">
    <property type="entry name" value="KH_dom-like_a/b"/>
</dbReference>
<dbReference type="GO" id="GO:0009252">
    <property type="term" value="P:peptidoglycan biosynthetic process"/>
    <property type="evidence" value="ECO:0007669"/>
    <property type="project" value="UniProtKB-UniRule"/>
</dbReference>
<comment type="caution">
    <text evidence="6">Lacks conserved residue(s) required for the propagation of feature annotation.</text>
</comment>
<evidence type="ECO:0000256" key="5">
    <source>
        <dbReference type="ARBA" id="ARBA00023316"/>
    </source>
</evidence>